<keyword evidence="2" id="KW-1185">Reference proteome</keyword>
<protein>
    <submittedName>
        <fullName evidence="1">Uncharacterized protein</fullName>
    </submittedName>
</protein>
<name>A0A2P6N2F6_9EUKA</name>
<organism evidence="1 2">
    <name type="scientific">Planoprotostelium fungivorum</name>
    <dbReference type="NCBI Taxonomy" id="1890364"/>
    <lineage>
        <taxon>Eukaryota</taxon>
        <taxon>Amoebozoa</taxon>
        <taxon>Evosea</taxon>
        <taxon>Variosea</taxon>
        <taxon>Cavosteliida</taxon>
        <taxon>Cavosteliaceae</taxon>
        <taxon>Planoprotostelium</taxon>
    </lineage>
</organism>
<dbReference type="InParanoid" id="A0A2P6N2F6"/>
<evidence type="ECO:0000313" key="2">
    <source>
        <dbReference type="Proteomes" id="UP000241769"/>
    </source>
</evidence>
<gene>
    <name evidence="1" type="ORF">PROFUN_13938</name>
</gene>
<dbReference type="Proteomes" id="UP000241769">
    <property type="component" value="Unassembled WGS sequence"/>
</dbReference>
<dbReference type="AlphaFoldDB" id="A0A2P6N2F6"/>
<sequence>MELLTSANVDFIRAVEASWSRADPNASEYGQSTPITLSRGIKVRSIRLVFRLDF</sequence>
<dbReference type="EMBL" id="MDYQ01000238">
    <property type="protein sequence ID" value="PRP78136.1"/>
    <property type="molecule type" value="Genomic_DNA"/>
</dbReference>
<evidence type="ECO:0000313" key="1">
    <source>
        <dbReference type="EMBL" id="PRP78136.1"/>
    </source>
</evidence>
<comment type="caution">
    <text evidence="1">The sequence shown here is derived from an EMBL/GenBank/DDBJ whole genome shotgun (WGS) entry which is preliminary data.</text>
</comment>
<proteinExistence type="predicted"/>
<reference evidence="1 2" key="1">
    <citation type="journal article" date="2018" name="Genome Biol. Evol.">
        <title>Multiple Roots of Fruiting Body Formation in Amoebozoa.</title>
        <authorList>
            <person name="Hillmann F."/>
            <person name="Forbes G."/>
            <person name="Novohradska S."/>
            <person name="Ferling I."/>
            <person name="Riege K."/>
            <person name="Groth M."/>
            <person name="Westermann M."/>
            <person name="Marz M."/>
            <person name="Spaller T."/>
            <person name="Winckler T."/>
            <person name="Schaap P."/>
            <person name="Glockner G."/>
        </authorList>
    </citation>
    <scope>NUCLEOTIDE SEQUENCE [LARGE SCALE GENOMIC DNA]</scope>
    <source>
        <strain evidence="1 2">Jena</strain>
    </source>
</reference>
<accession>A0A2P6N2F6</accession>